<reference evidence="2 3" key="1">
    <citation type="journal article" date="2008" name="Nature">
        <title>The genome of the choanoflagellate Monosiga brevicollis and the origin of metazoans.</title>
        <authorList>
            <consortium name="JGI Sequencing"/>
            <person name="King N."/>
            <person name="Westbrook M.J."/>
            <person name="Young S.L."/>
            <person name="Kuo A."/>
            <person name="Abedin M."/>
            <person name="Chapman J."/>
            <person name="Fairclough S."/>
            <person name="Hellsten U."/>
            <person name="Isogai Y."/>
            <person name="Letunic I."/>
            <person name="Marr M."/>
            <person name="Pincus D."/>
            <person name="Putnam N."/>
            <person name="Rokas A."/>
            <person name="Wright K.J."/>
            <person name="Zuzow R."/>
            <person name="Dirks W."/>
            <person name="Good M."/>
            <person name="Goodstein D."/>
            <person name="Lemons D."/>
            <person name="Li W."/>
            <person name="Lyons J.B."/>
            <person name="Morris A."/>
            <person name="Nichols S."/>
            <person name="Richter D.J."/>
            <person name="Salamov A."/>
            <person name="Bork P."/>
            <person name="Lim W.A."/>
            <person name="Manning G."/>
            <person name="Miller W.T."/>
            <person name="McGinnis W."/>
            <person name="Shapiro H."/>
            <person name="Tjian R."/>
            <person name="Grigoriev I.V."/>
            <person name="Rokhsar D."/>
        </authorList>
    </citation>
    <scope>NUCLEOTIDE SEQUENCE [LARGE SCALE GENOMIC DNA]</scope>
    <source>
        <strain evidence="3">MX1 / ATCC 50154</strain>
    </source>
</reference>
<evidence type="ECO:0000259" key="1">
    <source>
        <dbReference type="Pfam" id="PF13843"/>
    </source>
</evidence>
<dbReference type="InParanoid" id="A9VE17"/>
<sequence>MRPTPAPLTHVSVIRHMLHPRFCTAGLTENDRERVKGLVVLGTAQRPIRGQLKEVLLLVHGSVDDELYTLRWCIETSPAPQETLTRARALLSSQPNPAGLEPAAGSIAVEDPDAAPPLVARVKPPRHRLAPMSVGELDFDVATDEEEDSATWAPMDGAPAVFEAWGSATIDPGHERANFKARAPQLDDAFALDACDPGHVFLHFLPPRILENMLRGSSVASLSKEELLGFFGLQLLGANHARATEDLFKPSQSQFDVFPDFSSIMSQHRFREIAKGLRLTDTKPRGGADPFHAVREMAEAFNDHMAKSSVFRPSSLVCLDESMVTHHQEEDPGFVFIGRKPHPVGNEYHAICDAETGIVYRIEMVEGKARPRQLPLKYAEHGQTGGLILRMTETSVGMGRVVVMDSAFCELQPLVELRNRVCLAHDIVLWKHGPERKGRVDRDIISYHRNQPLDDYYNGRHAVHDHNQLRQCQKRDLEMAWDSKFWDIDQLVFVVSTTLVNTLLWYNRRYLAPRGRQPLSLSELRSKVGEHLVQMLVNSRPGMSPALCQPHAQTGTLHRLISIPPYQGSRPGKRVKARYQAVRCRGENCHKMVRKYCLCSPVLFLCIECFALHIQ</sequence>
<dbReference type="RefSeq" id="XP_001750955.1">
    <property type="nucleotide sequence ID" value="XM_001750903.1"/>
</dbReference>
<evidence type="ECO:0000313" key="3">
    <source>
        <dbReference type="Proteomes" id="UP000001357"/>
    </source>
</evidence>
<evidence type="ECO:0000313" key="2">
    <source>
        <dbReference type="EMBL" id="EDQ84231.1"/>
    </source>
</evidence>
<dbReference type="GeneID" id="5896226"/>
<protein>
    <recommendedName>
        <fullName evidence="1">PiggyBac transposable element-derived protein domain-containing protein</fullName>
    </recommendedName>
</protein>
<dbReference type="Pfam" id="PF13843">
    <property type="entry name" value="DDE_Tnp_1_7"/>
    <property type="match status" value="2"/>
</dbReference>
<proteinExistence type="predicted"/>
<keyword evidence="3" id="KW-1185">Reference proteome</keyword>
<accession>A9VE17</accession>
<gene>
    <name evidence="2" type="ORF">MONBRDRAFT_30469</name>
</gene>
<dbReference type="KEGG" id="mbr:MONBRDRAFT_30469"/>
<feature type="domain" description="PiggyBac transposable element-derived protein" evidence="1">
    <location>
        <begin position="196"/>
        <end position="420"/>
    </location>
</feature>
<feature type="domain" description="PiggyBac transposable element-derived protein" evidence="1">
    <location>
        <begin position="433"/>
        <end position="501"/>
    </location>
</feature>
<dbReference type="AlphaFoldDB" id="A9VE17"/>
<dbReference type="Proteomes" id="UP000001357">
    <property type="component" value="Unassembled WGS sequence"/>
</dbReference>
<dbReference type="PANTHER" id="PTHR46599:SF3">
    <property type="entry name" value="PIGGYBAC TRANSPOSABLE ELEMENT-DERIVED PROTEIN 4"/>
    <property type="match status" value="1"/>
</dbReference>
<dbReference type="EMBL" id="CH991593">
    <property type="protein sequence ID" value="EDQ84231.1"/>
    <property type="molecule type" value="Genomic_DNA"/>
</dbReference>
<organism evidence="2 3">
    <name type="scientific">Monosiga brevicollis</name>
    <name type="common">Choanoflagellate</name>
    <dbReference type="NCBI Taxonomy" id="81824"/>
    <lineage>
        <taxon>Eukaryota</taxon>
        <taxon>Choanoflagellata</taxon>
        <taxon>Craspedida</taxon>
        <taxon>Salpingoecidae</taxon>
        <taxon>Monosiga</taxon>
    </lineage>
</organism>
<name>A9VE17_MONBE</name>
<dbReference type="InterPro" id="IPR029526">
    <property type="entry name" value="PGBD"/>
</dbReference>
<dbReference type="PANTHER" id="PTHR46599">
    <property type="entry name" value="PIGGYBAC TRANSPOSABLE ELEMENT-DERIVED PROTEIN 4"/>
    <property type="match status" value="1"/>
</dbReference>